<protein>
    <submittedName>
        <fullName evidence="1">Uncharacterized protein</fullName>
    </submittedName>
</protein>
<dbReference type="AlphaFoldDB" id="A0A444VXF7"/>
<organism evidence="1 2">
    <name type="scientific">Flavobacterium anhuiense</name>
    <dbReference type="NCBI Taxonomy" id="459526"/>
    <lineage>
        <taxon>Bacteria</taxon>
        <taxon>Pseudomonadati</taxon>
        <taxon>Bacteroidota</taxon>
        <taxon>Flavobacteriia</taxon>
        <taxon>Flavobacteriales</taxon>
        <taxon>Flavobacteriaceae</taxon>
        <taxon>Flavobacterium</taxon>
    </lineage>
</organism>
<dbReference type="Proteomes" id="UP000290433">
    <property type="component" value="Unassembled WGS sequence"/>
</dbReference>
<gene>
    <name evidence="1" type="ORF">NU08_2613</name>
</gene>
<dbReference type="RefSeq" id="WP_129747463.1">
    <property type="nucleotide sequence ID" value="NZ_JUIV01000009.1"/>
</dbReference>
<evidence type="ECO:0000313" key="1">
    <source>
        <dbReference type="EMBL" id="RYJ38290.1"/>
    </source>
</evidence>
<sequence length="176" mass="19594">MESFTESTTTAIINAPLESINLTEWLFTLKDKEYQECSASHIAAGSSVTEDGLRTSINVEEIAGNLLIQHYVEDISKRDHCAVNSVSDSLSPLGRTTLIIKWELKVKKRSDSSCELSNHVVISLTEHFLQLLNEAGVSDLEPVRINMKDNLEAHNIEETPLFAANIQKKALSGVWR</sequence>
<name>A0A444VXF7_9FLAO</name>
<proteinExistence type="predicted"/>
<comment type="caution">
    <text evidence="1">The sequence shown here is derived from an EMBL/GenBank/DDBJ whole genome shotgun (WGS) entry which is preliminary data.</text>
</comment>
<reference evidence="1 2" key="1">
    <citation type="submission" date="2014-12" db="EMBL/GenBank/DDBJ databases">
        <title>Genome sequence of Flavobacterium anhuiense RCM74.</title>
        <authorList>
            <person name="Kim J.F."/>
            <person name="Song J.Y."/>
            <person name="Kwak M.-J."/>
            <person name="Lee S.-W."/>
        </authorList>
    </citation>
    <scope>NUCLEOTIDE SEQUENCE [LARGE SCALE GENOMIC DNA]</scope>
    <source>
        <strain evidence="1 2">RCM74</strain>
    </source>
</reference>
<dbReference type="OrthoDB" id="7554712at2"/>
<evidence type="ECO:0000313" key="2">
    <source>
        <dbReference type="Proteomes" id="UP000290433"/>
    </source>
</evidence>
<dbReference type="EMBL" id="JUIV01000009">
    <property type="protein sequence ID" value="RYJ38290.1"/>
    <property type="molecule type" value="Genomic_DNA"/>
</dbReference>
<accession>A0A444VXF7</accession>